<evidence type="ECO:0000313" key="3">
    <source>
        <dbReference type="Proteomes" id="UP001057375"/>
    </source>
</evidence>
<reference evidence="2" key="1">
    <citation type="submission" date="2022-03" db="EMBL/GenBank/DDBJ databases">
        <title>Draft genome sequence of Aduncisulcus paluster, a free-living microaerophilic Fornicata.</title>
        <authorList>
            <person name="Yuyama I."/>
            <person name="Kume K."/>
            <person name="Tamura T."/>
            <person name="Inagaki Y."/>
            <person name="Hashimoto T."/>
        </authorList>
    </citation>
    <scope>NUCLEOTIDE SEQUENCE</scope>
    <source>
        <strain evidence="2">NY0171</strain>
    </source>
</reference>
<keyword evidence="1" id="KW-0472">Membrane</keyword>
<protein>
    <submittedName>
        <fullName evidence="2">Uncharacterized protein</fullName>
    </submittedName>
</protein>
<feature type="transmembrane region" description="Helical" evidence="1">
    <location>
        <begin position="182"/>
        <end position="203"/>
    </location>
</feature>
<gene>
    <name evidence="2" type="ORF">ADUPG1_009593</name>
</gene>
<accession>A0ABQ5KXA9</accession>
<dbReference type="EMBL" id="BQXS01011278">
    <property type="protein sequence ID" value="GKT36676.1"/>
    <property type="molecule type" value="Genomic_DNA"/>
</dbReference>
<feature type="transmembrane region" description="Helical" evidence="1">
    <location>
        <begin position="157"/>
        <end position="176"/>
    </location>
</feature>
<keyword evidence="3" id="KW-1185">Reference proteome</keyword>
<evidence type="ECO:0000256" key="1">
    <source>
        <dbReference type="SAM" id="Phobius"/>
    </source>
</evidence>
<evidence type="ECO:0000313" key="2">
    <source>
        <dbReference type="EMBL" id="GKT36676.1"/>
    </source>
</evidence>
<comment type="caution">
    <text evidence="2">The sequence shown here is derived from an EMBL/GenBank/DDBJ whole genome shotgun (WGS) entry which is preliminary data.</text>
</comment>
<organism evidence="2 3">
    <name type="scientific">Aduncisulcus paluster</name>
    <dbReference type="NCBI Taxonomy" id="2918883"/>
    <lineage>
        <taxon>Eukaryota</taxon>
        <taxon>Metamonada</taxon>
        <taxon>Carpediemonas-like organisms</taxon>
        <taxon>Aduncisulcus</taxon>
    </lineage>
</organism>
<feature type="transmembrane region" description="Helical" evidence="1">
    <location>
        <begin position="20"/>
        <end position="42"/>
    </location>
</feature>
<dbReference type="Proteomes" id="UP001057375">
    <property type="component" value="Unassembled WGS sequence"/>
</dbReference>
<proteinExistence type="predicted"/>
<keyword evidence="1" id="KW-0812">Transmembrane</keyword>
<sequence>MIHLTIRELLTLSKLKEACVALLAATGTVVVDGIQAGIFSIFNFEEESFKAISMVASSLFALAFPWLMLSMAYIGENCSYCKSSTRSFSAGMAAILSILGIGSIILEGDMEFDSRLNEMGLNVLVYSNPNFAVGLSFFLTTAIGSFLGLILVLNEGFYLTFILFFPALLAVIISFFDKFHMYSPLIRPVVAFLSNLGMLCTIIRYGRYSSADQFGGEEEDEERARKDVQVVVISLNFSFMLPSDPSTPYFGEDLCCVQPHDTDSGSDIGEDYEGEYIICISEKCLKLLRIQCELDVDLEESEEIRSSDESCWPVLPPSMCFRCSVD</sequence>
<feature type="transmembrane region" description="Helical" evidence="1">
    <location>
        <begin position="87"/>
        <end position="106"/>
    </location>
</feature>
<keyword evidence="1" id="KW-1133">Transmembrane helix</keyword>
<feature type="transmembrane region" description="Helical" evidence="1">
    <location>
        <begin position="54"/>
        <end position="75"/>
    </location>
</feature>
<name>A0ABQ5KXA9_9EUKA</name>
<feature type="transmembrane region" description="Helical" evidence="1">
    <location>
        <begin position="131"/>
        <end position="152"/>
    </location>
</feature>